<dbReference type="GO" id="GO:0010890">
    <property type="term" value="P:positive regulation of triglyceride storage"/>
    <property type="evidence" value="ECO:0007669"/>
    <property type="project" value="TreeGrafter"/>
</dbReference>
<comment type="subcellular location">
    <subcellularLocation>
        <location evidence="1">Lipid droplet</location>
    </subcellularLocation>
</comment>
<sequence length="224" mass="24297">MASGTASDSQTGPQCQTINKLWEFPLISSAWTQSSGLYNRVKEASPLLNNALSTAESTVQYAAATATPTVQMFQAPLSRVDQTLTRGLNSLEQRVPLVKAEPGVLLEGAKSYIVSKVADVRQNVTVRSLKDLAKEKANEVLNSRYGNIAFQALTTDQDKILFTIQTIGRIAGKIKRGAIIGITQIPQQAVNLLNRSGLMITLASYLNLVNQHLANQQSSPNRTN</sequence>
<evidence type="ECO:0000256" key="3">
    <source>
        <dbReference type="ARBA" id="ARBA00022677"/>
    </source>
</evidence>
<dbReference type="PANTHER" id="PTHR14024:SF49">
    <property type="entry name" value="LIPID STORAGE DROPLETS SURFACE-BINDING PROTEIN 1"/>
    <property type="match status" value="1"/>
</dbReference>
<dbReference type="InterPro" id="IPR004279">
    <property type="entry name" value="Perilipin"/>
</dbReference>
<name>A0A8D8XP49_9HEMI</name>
<dbReference type="EMBL" id="HBUF01340112">
    <property type="protein sequence ID" value="CAG6701795.1"/>
    <property type="molecule type" value="Transcribed_RNA"/>
</dbReference>
<comment type="similarity">
    <text evidence="2">Belongs to the perilipin family.</text>
</comment>
<dbReference type="AlphaFoldDB" id="A0A8D8XP49"/>
<dbReference type="GO" id="GO:0005829">
    <property type="term" value="C:cytosol"/>
    <property type="evidence" value="ECO:0007669"/>
    <property type="project" value="TreeGrafter"/>
</dbReference>
<protein>
    <submittedName>
        <fullName evidence="4">Lipid storage droplets surface-binding protein 2</fullName>
    </submittedName>
</protein>
<evidence type="ECO:0000256" key="2">
    <source>
        <dbReference type="ARBA" id="ARBA00006311"/>
    </source>
</evidence>
<accession>A0A8D8XP49</accession>
<dbReference type="GO" id="GO:0019915">
    <property type="term" value="P:lipid storage"/>
    <property type="evidence" value="ECO:0007669"/>
    <property type="project" value="TreeGrafter"/>
</dbReference>
<proteinExistence type="inferred from homology"/>
<dbReference type="Pfam" id="PF03036">
    <property type="entry name" value="Perilipin"/>
    <property type="match status" value="1"/>
</dbReference>
<keyword evidence="3" id="KW-0551">Lipid droplet</keyword>
<evidence type="ECO:0000313" key="4">
    <source>
        <dbReference type="EMBL" id="CAG6701795.1"/>
    </source>
</evidence>
<reference evidence="4" key="1">
    <citation type="submission" date="2021-05" db="EMBL/GenBank/DDBJ databases">
        <authorList>
            <person name="Alioto T."/>
            <person name="Alioto T."/>
            <person name="Gomez Garrido J."/>
        </authorList>
    </citation>
    <scope>NUCLEOTIDE SEQUENCE</scope>
</reference>
<dbReference type="PANTHER" id="PTHR14024">
    <property type="entry name" value="PERILIPIN"/>
    <property type="match status" value="1"/>
</dbReference>
<evidence type="ECO:0000256" key="1">
    <source>
        <dbReference type="ARBA" id="ARBA00004502"/>
    </source>
</evidence>
<dbReference type="GO" id="GO:0005811">
    <property type="term" value="C:lipid droplet"/>
    <property type="evidence" value="ECO:0007669"/>
    <property type="project" value="UniProtKB-SubCell"/>
</dbReference>
<organism evidence="4">
    <name type="scientific">Cacopsylla melanoneura</name>
    <dbReference type="NCBI Taxonomy" id="428564"/>
    <lineage>
        <taxon>Eukaryota</taxon>
        <taxon>Metazoa</taxon>
        <taxon>Ecdysozoa</taxon>
        <taxon>Arthropoda</taxon>
        <taxon>Hexapoda</taxon>
        <taxon>Insecta</taxon>
        <taxon>Pterygota</taxon>
        <taxon>Neoptera</taxon>
        <taxon>Paraneoptera</taxon>
        <taxon>Hemiptera</taxon>
        <taxon>Sternorrhyncha</taxon>
        <taxon>Psylloidea</taxon>
        <taxon>Psyllidae</taxon>
        <taxon>Psyllinae</taxon>
        <taxon>Cacopsylla</taxon>
    </lineage>
</organism>